<dbReference type="Pfam" id="PF13371">
    <property type="entry name" value="TPR_9"/>
    <property type="match status" value="1"/>
</dbReference>
<dbReference type="AlphaFoldDB" id="A0A2T1DWV0"/>
<reference evidence="3 4" key="2">
    <citation type="submission" date="2018-03" db="EMBL/GenBank/DDBJ databases">
        <title>The ancient ancestry and fast evolution of plastids.</title>
        <authorList>
            <person name="Moore K.R."/>
            <person name="Magnabosco C."/>
            <person name="Momper L."/>
            <person name="Gold D.A."/>
            <person name="Bosak T."/>
            <person name="Fournier G.P."/>
        </authorList>
    </citation>
    <scope>NUCLEOTIDE SEQUENCE [LARGE SCALE GENOMIC DNA]</scope>
    <source>
        <strain evidence="3 4">ULC18</strain>
    </source>
</reference>
<comment type="caution">
    <text evidence="3">The sequence shown here is derived from an EMBL/GenBank/DDBJ whole genome shotgun (WGS) entry which is preliminary data.</text>
</comment>
<evidence type="ECO:0000256" key="1">
    <source>
        <dbReference type="ARBA" id="ARBA00007100"/>
    </source>
</evidence>
<dbReference type="InterPro" id="IPR011990">
    <property type="entry name" value="TPR-like_helical_dom_sf"/>
</dbReference>
<dbReference type="EMBL" id="PVWK01000138">
    <property type="protein sequence ID" value="PSB24921.1"/>
    <property type="molecule type" value="Genomic_DNA"/>
</dbReference>
<evidence type="ECO:0000313" key="3">
    <source>
        <dbReference type="EMBL" id="PSB24921.1"/>
    </source>
</evidence>
<keyword evidence="4" id="KW-1185">Reference proteome</keyword>
<dbReference type="Pfam" id="PF13369">
    <property type="entry name" value="Transglut_core2"/>
    <property type="match status" value="1"/>
</dbReference>
<dbReference type="OrthoDB" id="232498at2"/>
<feature type="domain" description="Protein SirB1 N-terminal" evidence="2">
    <location>
        <begin position="45"/>
        <end position="196"/>
    </location>
</feature>
<protein>
    <recommendedName>
        <fullName evidence="2">Protein SirB1 N-terminal domain-containing protein</fullName>
    </recommendedName>
</protein>
<proteinExistence type="inferred from homology"/>
<dbReference type="InterPro" id="IPR032698">
    <property type="entry name" value="SirB1_N"/>
</dbReference>
<gene>
    <name evidence="3" type="ORF">C7B82_25195</name>
</gene>
<dbReference type="Proteomes" id="UP000239576">
    <property type="component" value="Unassembled WGS sequence"/>
</dbReference>
<reference evidence="4" key="1">
    <citation type="submission" date="2018-02" db="EMBL/GenBank/DDBJ databases">
        <authorList>
            <person name="Moore K."/>
            <person name="Momper L."/>
        </authorList>
    </citation>
    <scope>NUCLEOTIDE SEQUENCE [LARGE SCALE GENOMIC DNA]</scope>
    <source>
        <strain evidence="4">ULC18</strain>
    </source>
</reference>
<comment type="similarity">
    <text evidence="1">Belongs to the UPF0162 family.</text>
</comment>
<evidence type="ECO:0000259" key="2">
    <source>
        <dbReference type="Pfam" id="PF13369"/>
    </source>
</evidence>
<dbReference type="Gene3D" id="1.25.40.10">
    <property type="entry name" value="Tetratricopeptide repeat domain"/>
    <property type="match status" value="1"/>
</dbReference>
<sequence>MVNKGQSLARQCFQREVEQPDEQIHLERAALYLAQEDYPELDVEAYVKALDALAAAVKERSPQSSYPLKIIQAINHYLYDELGFVGNTADYYDPRNSFLNEVIDRRTGIPITLSLVYLAIAQRVGLPMVGINMPGHFLIRPVIDEAEICVDAFHQGEILFPQDCEERLAQVYGHPVELKPAFLQAVSKRQYLARMLTNLKVTYSNQGKLEQTLAAIDRLLLLFPDTPLELRDRGIVYYHLDRATEAQHDLESYLTLVPTAIDAPVIQRLLKTIKKGVV</sequence>
<accession>A0A2T1DWV0</accession>
<dbReference type="PANTHER" id="PTHR31350:SF21">
    <property type="entry name" value="F-BOX ONLY PROTEIN 21"/>
    <property type="match status" value="1"/>
</dbReference>
<name>A0A2T1DWV0_9CYAN</name>
<dbReference type="SUPFAM" id="SSF48452">
    <property type="entry name" value="TPR-like"/>
    <property type="match status" value="1"/>
</dbReference>
<organism evidence="3 4">
    <name type="scientific">Stenomitos frigidus ULC18</name>
    <dbReference type="NCBI Taxonomy" id="2107698"/>
    <lineage>
        <taxon>Bacteria</taxon>
        <taxon>Bacillati</taxon>
        <taxon>Cyanobacteriota</taxon>
        <taxon>Cyanophyceae</taxon>
        <taxon>Leptolyngbyales</taxon>
        <taxon>Leptolyngbyaceae</taxon>
        <taxon>Stenomitos</taxon>
    </lineage>
</organism>
<evidence type="ECO:0000313" key="4">
    <source>
        <dbReference type="Proteomes" id="UP000239576"/>
    </source>
</evidence>
<dbReference type="PANTHER" id="PTHR31350">
    <property type="entry name" value="SI:DKEY-261L7.2"/>
    <property type="match status" value="1"/>
</dbReference>